<keyword evidence="2" id="KW-1185">Reference proteome</keyword>
<reference evidence="1" key="1">
    <citation type="submission" date="2023-10" db="EMBL/GenBank/DDBJ databases">
        <authorList>
            <person name="Rodriguez Cubillos JULIANA M."/>
            <person name="De Vega J."/>
        </authorList>
    </citation>
    <scope>NUCLEOTIDE SEQUENCE</scope>
</reference>
<comment type="caution">
    <text evidence="1">The sequence shown here is derived from an EMBL/GenBank/DDBJ whole genome shotgun (WGS) entry which is preliminary data.</text>
</comment>
<evidence type="ECO:0000313" key="2">
    <source>
        <dbReference type="Proteomes" id="UP001177021"/>
    </source>
</evidence>
<gene>
    <name evidence="1" type="ORF">MILVUS5_LOCUS12556</name>
</gene>
<proteinExistence type="predicted"/>
<dbReference type="Proteomes" id="UP001177021">
    <property type="component" value="Unassembled WGS sequence"/>
</dbReference>
<name>A0ACB0JF63_TRIPR</name>
<organism evidence="1 2">
    <name type="scientific">Trifolium pratense</name>
    <name type="common">Red clover</name>
    <dbReference type="NCBI Taxonomy" id="57577"/>
    <lineage>
        <taxon>Eukaryota</taxon>
        <taxon>Viridiplantae</taxon>
        <taxon>Streptophyta</taxon>
        <taxon>Embryophyta</taxon>
        <taxon>Tracheophyta</taxon>
        <taxon>Spermatophyta</taxon>
        <taxon>Magnoliopsida</taxon>
        <taxon>eudicotyledons</taxon>
        <taxon>Gunneridae</taxon>
        <taxon>Pentapetalae</taxon>
        <taxon>rosids</taxon>
        <taxon>fabids</taxon>
        <taxon>Fabales</taxon>
        <taxon>Fabaceae</taxon>
        <taxon>Papilionoideae</taxon>
        <taxon>50 kb inversion clade</taxon>
        <taxon>NPAAA clade</taxon>
        <taxon>Hologalegina</taxon>
        <taxon>IRL clade</taxon>
        <taxon>Trifolieae</taxon>
        <taxon>Trifolium</taxon>
    </lineage>
</organism>
<sequence length="485" mass="52840">MVHPLVERATSDLLIGPDWALNIEICDVVNRDPGESKAVVKGLKKRIGHRNSKIQLLALTLLETIVKNCGDIVHMHVAERDILHEMVKIVKKKPDSHVKEKILILIDTWQEAFGGPRARYPQYYAAYQELLHAGAAFPQRSEQSAPVFTPLQTQPLGSYPQNIRDSDARQPPAESSVESEFPTLSLSEIQNARGIMDVLTEILTALEPGNKEGLRQEVVVDLVDQCRTYKQRVVHLVNSTSDESLLCQGLALNDDLQRILAKHESIASADTVQNHIEKPNPAPSRALVDADDPLVDTGDTSKQTDARSSSGAEAGSQTLNQLLLPAPSTSNGSAPTLKVDPKLDLLSGEEYGSPKADNSLAIVPVGEQQPASPAPQQNNALVLFDMFSNGNNVPTPVNTQPIAPPQFQQQTIISQGVFYPNGSMPNVGSPQPLYTQNTGPAWNGQVVQQQQQPPSPAYGALTASLYTKWWIISASSMGNSTCRQW</sequence>
<dbReference type="EMBL" id="CASHSV030000034">
    <property type="protein sequence ID" value="CAJ2643285.1"/>
    <property type="molecule type" value="Genomic_DNA"/>
</dbReference>
<protein>
    <submittedName>
        <fullName evidence="1">Uncharacterized protein</fullName>
    </submittedName>
</protein>
<evidence type="ECO:0000313" key="1">
    <source>
        <dbReference type="EMBL" id="CAJ2643285.1"/>
    </source>
</evidence>
<accession>A0ACB0JF63</accession>